<organism evidence="9 10">
    <name type="scientific">Edaphochlamys debaryana</name>
    <dbReference type="NCBI Taxonomy" id="47281"/>
    <lineage>
        <taxon>Eukaryota</taxon>
        <taxon>Viridiplantae</taxon>
        <taxon>Chlorophyta</taxon>
        <taxon>core chlorophytes</taxon>
        <taxon>Chlorophyceae</taxon>
        <taxon>CS clade</taxon>
        <taxon>Chlamydomonadales</taxon>
        <taxon>Chlamydomonadales incertae sedis</taxon>
        <taxon>Edaphochlamys</taxon>
    </lineage>
</organism>
<dbReference type="InterPro" id="IPR001471">
    <property type="entry name" value="AP2/ERF_dom"/>
</dbReference>
<keyword evidence="2" id="KW-0805">Transcription regulation</keyword>
<feature type="region of interest" description="Disordered" evidence="7">
    <location>
        <begin position="972"/>
        <end position="1030"/>
    </location>
</feature>
<feature type="compositionally biased region" description="Low complexity" evidence="7">
    <location>
        <begin position="984"/>
        <end position="994"/>
    </location>
</feature>
<dbReference type="InterPro" id="IPR036955">
    <property type="entry name" value="AP2/ERF_dom_sf"/>
</dbReference>
<feature type="compositionally biased region" description="Low complexity" evidence="7">
    <location>
        <begin position="175"/>
        <end position="186"/>
    </location>
</feature>
<evidence type="ECO:0000259" key="8">
    <source>
        <dbReference type="PROSITE" id="PS51032"/>
    </source>
</evidence>
<gene>
    <name evidence="9" type="ORF">HYH03_002303</name>
</gene>
<sequence length="1150" mass="117947">MAEHQCYLCKGTGQSNDAELIQCGHYRWRRKNGKLYSCPVHCHRWCHPSCAGVPSDAKLFFCGFDKDSPDPCLHHTAAGFLATVKKYDQDVVDLVHGGPQSSNAAAGIRARAWGLVPVSGGRGGGGGSSGAGPSTEPPSQQPRHRVKFRRDLRGKLDSKHPAQDARKRPAPPAGPTGAAAETGDPPSAGPPAKRSQNATGRGSWGPGVGADALMPEARRQAPPSEEAGSGEALTTEAEAQLNELRAQLAAAEGRAAAKERRRQAEKQRRRQAEAQARKAEACGEELRAQLQAAERRRAEEVQARAAGMRSLLSGLQVADLYNKANQRNPALAGNQMEQELQWLQRAAGEAKEKWRAAEGREATLRVDLAAATSAEAEARRELEQSRNEAEAAAAAAAAAAAKLQAKLAAAKEAKAKARRQLEQSKGEAETAAAVAAQLRSDLEAAQAAEAVARRELEQSRKEAEATAAAAAASDASAAAAAIAAAAQLRADVEAAQVAEAEARRELEQSRKEAEATAAAATAVAAATAAAAADAAAAQLRADVEAAQVAEAEARRELEQSRKEAEAAAATAVAAATAAAAADAAAAQLRADVEAAQAAEAEARRELEQSRKEAEATAAAAAAVAAATAAAAADAAAAQLRADVEAAQAAEAEARRELEQSRKEAEAAAAAAPASGAAAVLLRADADAAHARAQAAEAEGSAQKALLIAALDRMERDAQEKQRLEAQIAELQVEGRQWETLFQECARINESSTEISRVLLAEKNRLQQEVVRLQGTGGAQPRTPLPREQELWPQQAQEQATLIAPQLGPQSGPVPAVGEGQRGGRPQREPRWGATNPAAECSEPRTRPRAAGSGRGSEGGSGAQAQVALGPPAPGAQGPDGLAEDTEPQALAADTRELPLLGVTRAAGGRFRAAMWLQSKTTTLGTFDTPEEAARAFGRAAVQRHNEGLSSRQLQLNFPSEWSDPRVRPVVPRVPQPAAGGGGAAPPAAAPSAAGTGLGAEEGSGPQPMEGLEGVSGAQAAGAQGPDLEAAEDWGTQDPAATALGPSSRALWLGALPHRDLGGGPRAVSQVIPLGAQRTAAPWAPGLGGGGGVMALQLGVWDQGPPADYGVVAGLSSAPAPGSATAAQAGHPLGMEGRAGVAGLAGLGSDR</sequence>
<dbReference type="EMBL" id="JAEHOE010000005">
    <property type="protein sequence ID" value="KAG2500021.1"/>
    <property type="molecule type" value="Genomic_DNA"/>
</dbReference>
<feature type="compositionally biased region" description="Basic and acidic residues" evidence="7">
    <location>
        <begin position="255"/>
        <end position="282"/>
    </location>
</feature>
<evidence type="ECO:0000256" key="1">
    <source>
        <dbReference type="ARBA" id="ARBA00004123"/>
    </source>
</evidence>
<feature type="compositionally biased region" description="Low complexity" evidence="7">
    <location>
        <begin position="245"/>
        <end position="254"/>
    </location>
</feature>
<keyword evidence="3" id="KW-0238">DNA-binding</keyword>
<protein>
    <recommendedName>
        <fullName evidence="8">AP2/ERF domain-containing protein</fullName>
    </recommendedName>
</protein>
<dbReference type="GO" id="GO:0003677">
    <property type="term" value="F:DNA binding"/>
    <property type="evidence" value="ECO:0007669"/>
    <property type="project" value="UniProtKB-KW"/>
</dbReference>
<dbReference type="InterPro" id="IPR016177">
    <property type="entry name" value="DNA-bd_dom_sf"/>
</dbReference>
<keyword evidence="10" id="KW-1185">Reference proteome</keyword>
<feature type="compositionally biased region" description="Gly residues" evidence="7">
    <location>
        <begin position="120"/>
        <end position="130"/>
    </location>
</feature>
<evidence type="ECO:0000256" key="2">
    <source>
        <dbReference type="ARBA" id="ARBA00023015"/>
    </source>
</evidence>
<feature type="compositionally biased region" description="Low complexity" evidence="7">
    <location>
        <begin position="862"/>
        <end position="880"/>
    </location>
</feature>
<keyword evidence="5" id="KW-0539">Nucleus</keyword>
<dbReference type="AlphaFoldDB" id="A0A836C4C9"/>
<comment type="subcellular location">
    <subcellularLocation>
        <location evidence="1">Nucleus</location>
    </subcellularLocation>
</comment>
<name>A0A836C4C9_9CHLO</name>
<dbReference type="PROSITE" id="PS51032">
    <property type="entry name" value="AP2_ERF"/>
    <property type="match status" value="1"/>
</dbReference>
<proteinExistence type="predicted"/>
<feature type="compositionally biased region" description="Basic and acidic residues" evidence="7">
    <location>
        <begin position="149"/>
        <end position="167"/>
    </location>
</feature>
<keyword evidence="6" id="KW-0175">Coiled coil</keyword>
<feature type="region of interest" description="Disordered" evidence="7">
    <location>
        <begin position="772"/>
        <end position="883"/>
    </location>
</feature>
<dbReference type="SUPFAM" id="SSF54171">
    <property type="entry name" value="DNA-binding domain"/>
    <property type="match status" value="1"/>
</dbReference>
<dbReference type="GO" id="GO:0003700">
    <property type="term" value="F:DNA-binding transcription factor activity"/>
    <property type="evidence" value="ECO:0007669"/>
    <property type="project" value="InterPro"/>
</dbReference>
<dbReference type="GO" id="GO:0005634">
    <property type="term" value="C:nucleus"/>
    <property type="evidence" value="ECO:0007669"/>
    <property type="project" value="UniProtKB-SubCell"/>
</dbReference>
<evidence type="ECO:0000313" key="9">
    <source>
        <dbReference type="EMBL" id="KAG2500021.1"/>
    </source>
</evidence>
<keyword evidence="4" id="KW-0804">Transcription</keyword>
<evidence type="ECO:0000256" key="5">
    <source>
        <dbReference type="ARBA" id="ARBA00023242"/>
    </source>
</evidence>
<feature type="region of interest" description="Disordered" evidence="7">
    <location>
        <begin position="118"/>
        <end position="282"/>
    </location>
</feature>
<feature type="compositionally biased region" description="Gly residues" evidence="7">
    <location>
        <begin position="852"/>
        <end position="861"/>
    </location>
</feature>
<feature type="compositionally biased region" description="Basic and acidic residues" evidence="7">
    <location>
        <begin position="376"/>
        <end position="389"/>
    </location>
</feature>
<comment type="caution">
    <text evidence="9">The sequence shown here is derived from an EMBL/GenBank/DDBJ whole genome shotgun (WGS) entry which is preliminary data.</text>
</comment>
<evidence type="ECO:0000256" key="4">
    <source>
        <dbReference type="ARBA" id="ARBA00023163"/>
    </source>
</evidence>
<feature type="coiled-coil region" evidence="6">
    <location>
        <begin position="703"/>
        <end position="740"/>
    </location>
</feature>
<evidence type="ECO:0000256" key="3">
    <source>
        <dbReference type="ARBA" id="ARBA00023125"/>
    </source>
</evidence>
<dbReference type="Proteomes" id="UP000612055">
    <property type="component" value="Unassembled WGS sequence"/>
</dbReference>
<dbReference type="CDD" id="cd15489">
    <property type="entry name" value="PHD_SF"/>
    <property type="match status" value="1"/>
</dbReference>
<feature type="compositionally biased region" description="Basic and acidic residues" evidence="7">
    <location>
        <begin position="414"/>
        <end position="428"/>
    </location>
</feature>
<feature type="region of interest" description="Disordered" evidence="7">
    <location>
        <begin position="414"/>
        <end position="433"/>
    </location>
</feature>
<accession>A0A836C4C9</accession>
<dbReference type="Gene3D" id="3.30.730.10">
    <property type="entry name" value="AP2/ERF domain"/>
    <property type="match status" value="1"/>
</dbReference>
<evidence type="ECO:0000256" key="6">
    <source>
        <dbReference type="SAM" id="Coils"/>
    </source>
</evidence>
<evidence type="ECO:0000313" key="10">
    <source>
        <dbReference type="Proteomes" id="UP000612055"/>
    </source>
</evidence>
<reference evidence="9" key="1">
    <citation type="journal article" date="2020" name="bioRxiv">
        <title>Comparative genomics of Chlamydomonas.</title>
        <authorList>
            <person name="Craig R.J."/>
            <person name="Hasan A.R."/>
            <person name="Ness R.W."/>
            <person name="Keightley P.D."/>
        </authorList>
    </citation>
    <scope>NUCLEOTIDE SEQUENCE</scope>
    <source>
        <strain evidence="9">CCAP 11/70</strain>
    </source>
</reference>
<dbReference type="OrthoDB" id="515645at2759"/>
<feature type="region of interest" description="Disordered" evidence="7">
    <location>
        <begin position="373"/>
        <end position="393"/>
    </location>
</feature>
<feature type="domain" description="AP2/ERF" evidence="8">
    <location>
        <begin position="898"/>
        <end position="958"/>
    </location>
</feature>
<evidence type="ECO:0000256" key="7">
    <source>
        <dbReference type="SAM" id="MobiDB-lite"/>
    </source>
</evidence>